<dbReference type="Proteomes" id="UP000323708">
    <property type="component" value="Unassembled WGS sequence"/>
</dbReference>
<feature type="chain" id="PRO_5022674365" description="DUF4412 domain-containing protein" evidence="1">
    <location>
        <begin position="23"/>
        <end position="388"/>
    </location>
</feature>
<evidence type="ECO:0000313" key="3">
    <source>
        <dbReference type="Proteomes" id="UP000323708"/>
    </source>
</evidence>
<dbReference type="RefSeq" id="WP_149609767.1">
    <property type="nucleotide sequence ID" value="NZ_VTUX01000001.1"/>
</dbReference>
<dbReference type="EMBL" id="VTUX01000001">
    <property type="protein sequence ID" value="KAA1194298.1"/>
    <property type="molecule type" value="Genomic_DNA"/>
</dbReference>
<evidence type="ECO:0008006" key="4">
    <source>
        <dbReference type="Google" id="ProtNLM"/>
    </source>
</evidence>
<proteinExistence type="predicted"/>
<evidence type="ECO:0000256" key="1">
    <source>
        <dbReference type="SAM" id="SignalP"/>
    </source>
</evidence>
<keyword evidence="3" id="KW-1185">Reference proteome</keyword>
<sequence length="388" mass="41297">MKNTRKLLLATAACAASAPALADLSYSQKIIVEGGGAMSMFSSEGTVINHLAGDKSRSETQMNMKSRLARLAAGSGNSVTIVRLDKALTWNLQPEDQQYQEVTFAQARAQLAKAMDAMEQSGGGVLPVSEDGCQWSDGKVEVDKTGEKEKITGIKTRKHVIRMRQSCTDPQSGKTCDMTWVMETWLASRVPGEKEVRAFQKRYLDAMGLGDAAQHMQGPAQAMLGMFGDNWETVVDELQDIKGYPLRTVMQMGMGGEQCTTASGQPIAMDQVWADASTSAYNAALDQAGYEAGSAAGQAVGESLGGSIAGRIGGAAVGAAAGELIGGFTGMFKKDKKPVEAEPAQPVTDGNKQVTLFRISTEVTNWSEVTVPPERFEVPAGWTKVKGP</sequence>
<protein>
    <recommendedName>
        <fullName evidence="4">DUF4412 domain-containing protein</fullName>
    </recommendedName>
</protein>
<reference evidence="2 3" key="1">
    <citation type="submission" date="2019-09" db="EMBL/GenBank/DDBJ databases">
        <authorList>
            <person name="Chen X.-Y."/>
        </authorList>
    </citation>
    <scope>NUCLEOTIDE SEQUENCE [LARGE SCALE GENOMIC DNA]</scope>
    <source>
        <strain evidence="2 3">NY5</strain>
    </source>
</reference>
<keyword evidence="1" id="KW-0732">Signal</keyword>
<name>A0A5B0X6T6_9GAMM</name>
<feature type="signal peptide" evidence="1">
    <location>
        <begin position="1"/>
        <end position="22"/>
    </location>
</feature>
<evidence type="ECO:0000313" key="2">
    <source>
        <dbReference type="EMBL" id="KAA1194298.1"/>
    </source>
</evidence>
<comment type="caution">
    <text evidence="2">The sequence shown here is derived from an EMBL/GenBank/DDBJ whole genome shotgun (WGS) entry which is preliminary data.</text>
</comment>
<dbReference type="AlphaFoldDB" id="A0A5B0X6T6"/>
<organism evidence="2 3">
    <name type="scientific">Pseudohalioglobus sediminis</name>
    <dbReference type="NCBI Taxonomy" id="2606449"/>
    <lineage>
        <taxon>Bacteria</taxon>
        <taxon>Pseudomonadati</taxon>
        <taxon>Pseudomonadota</taxon>
        <taxon>Gammaproteobacteria</taxon>
        <taxon>Cellvibrionales</taxon>
        <taxon>Halieaceae</taxon>
        <taxon>Pseudohalioglobus</taxon>
    </lineage>
</organism>
<accession>A0A5B0X6T6</accession>
<gene>
    <name evidence="2" type="ORF">F0M18_02355</name>
</gene>